<protein>
    <recommendedName>
        <fullName evidence="6">RING-type domain-containing protein</fullName>
    </recommendedName>
</protein>
<dbReference type="SUPFAM" id="SSF57850">
    <property type="entry name" value="RING/U-box"/>
    <property type="match status" value="1"/>
</dbReference>
<dbReference type="AlphaFoldDB" id="A0A7S0PZ18"/>
<evidence type="ECO:0000256" key="3">
    <source>
        <dbReference type="ARBA" id="ARBA00022833"/>
    </source>
</evidence>
<feature type="transmembrane region" description="Helical" evidence="5">
    <location>
        <begin position="145"/>
        <end position="170"/>
    </location>
</feature>
<sequence>MTTSSPPTEASARGYLDEDGTDPLMICSTCLDTLLDPVTVIPCGHSFCAICVDRWIELGRRTCPLCGVPMMHIALSYVLKSLVERQHTLALVKRRETLGVDELHYYSRDLLPESRALQHILRIADSALRRLPARMRPLDILAPRFLFVSFFVLFTIFFCYLQLIGFSHLLQDGDNSGDLPLEILTATLDRLPALVAKVFCASFVIFFAMLTGWQHLMFRHGVGLLV</sequence>
<dbReference type="InterPro" id="IPR013083">
    <property type="entry name" value="Znf_RING/FYVE/PHD"/>
</dbReference>
<evidence type="ECO:0000313" key="7">
    <source>
        <dbReference type="EMBL" id="CAD8604329.1"/>
    </source>
</evidence>
<feature type="transmembrane region" description="Helical" evidence="5">
    <location>
        <begin position="190"/>
        <end position="210"/>
    </location>
</feature>
<keyword evidence="5" id="KW-1133">Transmembrane helix</keyword>
<name>A0A7S0PZ18_9EUKA</name>
<evidence type="ECO:0000256" key="5">
    <source>
        <dbReference type="SAM" id="Phobius"/>
    </source>
</evidence>
<reference evidence="7" key="1">
    <citation type="submission" date="2021-01" db="EMBL/GenBank/DDBJ databases">
        <authorList>
            <person name="Corre E."/>
            <person name="Pelletier E."/>
            <person name="Niang G."/>
            <person name="Scheremetjew M."/>
            <person name="Finn R."/>
            <person name="Kale V."/>
            <person name="Holt S."/>
            <person name="Cochrane G."/>
            <person name="Meng A."/>
            <person name="Brown T."/>
            <person name="Cohen L."/>
        </authorList>
    </citation>
    <scope>NUCLEOTIDE SEQUENCE</scope>
    <source>
        <strain evidence="7">PLY182g</strain>
    </source>
</reference>
<dbReference type="EMBL" id="HBEY01015832">
    <property type="protein sequence ID" value="CAD8604329.1"/>
    <property type="molecule type" value="Transcribed_RNA"/>
</dbReference>
<evidence type="ECO:0000259" key="6">
    <source>
        <dbReference type="PROSITE" id="PS50089"/>
    </source>
</evidence>
<proteinExistence type="predicted"/>
<evidence type="ECO:0000256" key="1">
    <source>
        <dbReference type="ARBA" id="ARBA00022723"/>
    </source>
</evidence>
<evidence type="ECO:0000256" key="4">
    <source>
        <dbReference type="PROSITE-ProRule" id="PRU00175"/>
    </source>
</evidence>
<keyword evidence="5" id="KW-0812">Transmembrane</keyword>
<dbReference type="Gene3D" id="3.30.40.10">
    <property type="entry name" value="Zinc/RING finger domain, C3HC4 (zinc finger)"/>
    <property type="match status" value="1"/>
</dbReference>
<dbReference type="InterPro" id="IPR001841">
    <property type="entry name" value="Znf_RING"/>
</dbReference>
<dbReference type="GO" id="GO:0008270">
    <property type="term" value="F:zinc ion binding"/>
    <property type="evidence" value="ECO:0007669"/>
    <property type="project" value="UniProtKB-KW"/>
</dbReference>
<evidence type="ECO:0000256" key="2">
    <source>
        <dbReference type="ARBA" id="ARBA00022771"/>
    </source>
</evidence>
<gene>
    <name evidence="7" type="ORF">CPEL01642_LOCUS7664</name>
</gene>
<dbReference type="PROSITE" id="PS50089">
    <property type="entry name" value="ZF_RING_2"/>
    <property type="match status" value="1"/>
</dbReference>
<dbReference type="SMART" id="SM00184">
    <property type="entry name" value="RING"/>
    <property type="match status" value="1"/>
</dbReference>
<organism evidence="7">
    <name type="scientific">Coccolithus braarudii</name>
    <dbReference type="NCBI Taxonomy" id="221442"/>
    <lineage>
        <taxon>Eukaryota</taxon>
        <taxon>Haptista</taxon>
        <taxon>Haptophyta</taxon>
        <taxon>Prymnesiophyceae</taxon>
        <taxon>Coccolithales</taxon>
        <taxon>Coccolithaceae</taxon>
        <taxon>Coccolithus</taxon>
    </lineage>
</organism>
<keyword evidence="5" id="KW-0472">Membrane</keyword>
<accession>A0A7S0PZ18</accession>
<dbReference type="Pfam" id="PF13923">
    <property type="entry name" value="zf-C3HC4_2"/>
    <property type="match status" value="1"/>
</dbReference>
<dbReference type="PROSITE" id="PS00518">
    <property type="entry name" value="ZF_RING_1"/>
    <property type="match status" value="1"/>
</dbReference>
<feature type="domain" description="RING-type" evidence="6">
    <location>
        <begin position="27"/>
        <end position="66"/>
    </location>
</feature>
<keyword evidence="3" id="KW-0862">Zinc</keyword>
<dbReference type="InterPro" id="IPR017907">
    <property type="entry name" value="Znf_RING_CS"/>
</dbReference>
<keyword evidence="2 4" id="KW-0863">Zinc-finger</keyword>
<keyword evidence="1" id="KW-0479">Metal-binding</keyword>